<dbReference type="GO" id="GO:0016020">
    <property type="term" value="C:membrane"/>
    <property type="evidence" value="ECO:0007669"/>
    <property type="project" value="TreeGrafter"/>
</dbReference>
<keyword evidence="4" id="KW-1185">Reference proteome</keyword>
<dbReference type="SMART" id="SM00563">
    <property type="entry name" value="PlsC"/>
    <property type="match status" value="1"/>
</dbReference>
<dbReference type="RefSeq" id="XP_028592769.1">
    <property type="nucleotide sequence ID" value="XM_028736936.1"/>
</dbReference>
<dbReference type="AlphaFoldDB" id="A0A670I2G6"/>
<feature type="domain" description="Phospholipid/glycerol acyltransferase" evidence="2">
    <location>
        <begin position="121"/>
        <end position="236"/>
    </location>
</feature>
<protein>
    <submittedName>
        <fullName evidence="3">Transmembrane protein 68-like</fullName>
    </submittedName>
</protein>
<dbReference type="PANTHER" id="PTHR22753:SF23">
    <property type="entry name" value="TRANSMEMBRANE PROTEIN 68"/>
    <property type="match status" value="1"/>
</dbReference>
<evidence type="ECO:0000256" key="1">
    <source>
        <dbReference type="SAM" id="Phobius"/>
    </source>
</evidence>
<dbReference type="GO" id="GO:0016746">
    <property type="term" value="F:acyltransferase activity"/>
    <property type="evidence" value="ECO:0007669"/>
    <property type="project" value="InterPro"/>
</dbReference>
<proteinExistence type="predicted"/>
<dbReference type="OMA" id="DYSAYFF"/>
<evidence type="ECO:0000313" key="4">
    <source>
        <dbReference type="Proteomes" id="UP000472272"/>
    </source>
</evidence>
<accession>A0A670I2G6</accession>
<reference evidence="3" key="2">
    <citation type="submission" date="2025-08" db="UniProtKB">
        <authorList>
            <consortium name="Ensembl"/>
        </authorList>
    </citation>
    <scope>IDENTIFICATION</scope>
</reference>
<evidence type="ECO:0000313" key="3">
    <source>
        <dbReference type="Ensembl" id="ENSPMRP00000006029.1"/>
    </source>
</evidence>
<dbReference type="Pfam" id="PF01553">
    <property type="entry name" value="Acyltransferase"/>
    <property type="match status" value="1"/>
</dbReference>
<dbReference type="GeneID" id="114600597"/>
<feature type="transmembrane region" description="Helical" evidence="1">
    <location>
        <begin position="38"/>
        <end position="68"/>
    </location>
</feature>
<keyword evidence="1" id="KW-1133">Transmembrane helix</keyword>
<name>A0A670I2G6_PODMU</name>
<keyword evidence="1" id="KW-0472">Membrane</keyword>
<dbReference type="CDD" id="cd07987">
    <property type="entry name" value="LPLAT_MGAT-like"/>
    <property type="match status" value="1"/>
</dbReference>
<dbReference type="SUPFAM" id="SSF69593">
    <property type="entry name" value="Glycerol-3-phosphate (1)-acyltransferase"/>
    <property type="match status" value="1"/>
</dbReference>
<dbReference type="OrthoDB" id="44277at2759"/>
<dbReference type="GeneTree" id="ENSGT00390000011782"/>
<reference evidence="3 4" key="1">
    <citation type="journal article" date="2019" name="Proc. Natl. Acad. Sci. U.S.A.">
        <title>Regulatory changes in pterin and carotenoid genes underlie balanced color polymorphisms in the wall lizard.</title>
        <authorList>
            <person name="Andrade P."/>
            <person name="Pinho C."/>
            <person name="Perez I de Lanuza G."/>
            <person name="Afonso S."/>
            <person name="Brejcha J."/>
            <person name="Rubin C.J."/>
            <person name="Wallerman O."/>
            <person name="Pereira P."/>
            <person name="Sabatino S.J."/>
            <person name="Bellati A."/>
            <person name="Pellitteri-Rosa D."/>
            <person name="Bosakova Z."/>
            <person name="Bunikis I."/>
            <person name="Carretero M.A."/>
            <person name="Feiner N."/>
            <person name="Marsik P."/>
            <person name="Pauperio F."/>
            <person name="Salvi D."/>
            <person name="Soler L."/>
            <person name="While G.M."/>
            <person name="Uller T."/>
            <person name="Font E."/>
            <person name="Andersson L."/>
            <person name="Carneiro M."/>
        </authorList>
    </citation>
    <scope>NUCLEOTIDE SEQUENCE</scope>
</reference>
<organism evidence="3 4">
    <name type="scientific">Podarcis muralis</name>
    <name type="common">Wall lizard</name>
    <name type="synonym">Lacerta muralis</name>
    <dbReference type="NCBI Taxonomy" id="64176"/>
    <lineage>
        <taxon>Eukaryota</taxon>
        <taxon>Metazoa</taxon>
        <taxon>Chordata</taxon>
        <taxon>Craniata</taxon>
        <taxon>Vertebrata</taxon>
        <taxon>Euteleostomi</taxon>
        <taxon>Lepidosauria</taxon>
        <taxon>Squamata</taxon>
        <taxon>Bifurcata</taxon>
        <taxon>Unidentata</taxon>
        <taxon>Episquamata</taxon>
        <taxon>Laterata</taxon>
        <taxon>Lacertibaenia</taxon>
        <taxon>Lacertidae</taxon>
        <taxon>Podarcis</taxon>
    </lineage>
</organism>
<evidence type="ECO:0000259" key="2">
    <source>
        <dbReference type="SMART" id="SM00563"/>
    </source>
</evidence>
<reference evidence="3" key="3">
    <citation type="submission" date="2025-09" db="UniProtKB">
        <authorList>
            <consortium name="Ensembl"/>
        </authorList>
    </citation>
    <scope>IDENTIFICATION</scope>
</reference>
<dbReference type="Proteomes" id="UP000472272">
    <property type="component" value="Chromosome 7"/>
</dbReference>
<keyword evidence="1" id="KW-0812">Transmembrane</keyword>
<dbReference type="InterPro" id="IPR002123">
    <property type="entry name" value="Plipid/glycerol_acylTrfase"/>
</dbReference>
<dbReference type="KEGG" id="pmua:114600597"/>
<gene>
    <name evidence="3" type="primary">LOC114600597</name>
</gene>
<dbReference type="PANTHER" id="PTHR22753">
    <property type="entry name" value="TRANSMEMBRANE PROTEIN 68"/>
    <property type="match status" value="1"/>
</dbReference>
<sequence>MISSFSYFEQEEVTWLMDLLKNWMYPNNYLGIFTDYTVYLLVILTPFIILLSPVLVILGCIYLSNFLLNIYKIKIKVKGDDYLSKSWDTGRRAVLYLWDIYGTVWHGYEVHGMDKVPEGPGLVVFYHGAFPLDYFYFVSRLYLQTGRLCQSVVDYHFSKIPGIKLFYKVHGLTHDGREECVEILRKGYLLGVLPGGAREALFSDENYSLLWGSRKGFAHVARDAKVPIIPIFTKNLREGYRALGKIWPFKWLYERTRWPIVPVYGGFPVKFCSYVGDPIPYDPNITVEELVEKTKRAIEDLRDKHQKMPGSIQRALLERFYKIPS</sequence>
<dbReference type="Ensembl" id="ENSPMRT00000006413.1">
    <property type="protein sequence ID" value="ENSPMRP00000006029.1"/>
    <property type="gene ID" value="ENSPMRG00000004084.1"/>
</dbReference>